<name>A0A8X6S4B2_TRICX</name>
<comment type="caution">
    <text evidence="1">The sequence shown here is derived from an EMBL/GenBank/DDBJ whole genome shotgun (WGS) entry which is preliminary data.</text>
</comment>
<dbReference type="EMBL" id="BMAU01021244">
    <property type="protein sequence ID" value="GFY04345.1"/>
    <property type="molecule type" value="Genomic_DNA"/>
</dbReference>
<organism evidence="1 2">
    <name type="scientific">Trichonephila clavipes</name>
    <name type="common">Golden silk orbweaver</name>
    <name type="synonym">Nephila clavipes</name>
    <dbReference type="NCBI Taxonomy" id="2585209"/>
    <lineage>
        <taxon>Eukaryota</taxon>
        <taxon>Metazoa</taxon>
        <taxon>Ecdysozoa</taxon>
        <taxon>Arthropoda</taxon>
        <taxon>Chelicerata</taxon>
        <taxon>Arachnida</taxon>
        <taxon>Araneae</taxon>
        <taxon>Araneomorphae</taxon>
        <taxon>Entelegynae</taxon>
        <taxon>Araneoidea</taxon>
        <taxon>Nephilidae</taxon>
        <taxon>Trichonephila</taxon>
    </lineage>
</organism>
<gene>
    <name evidence="1" type="ORF">TNCV_4414331</name>
</gene>
<sequence length="81" mass="8991">MQKTLMRLKSKSFEESSCLIGSPLLILDAISKSYLSTDEGKVLVLGEEKGWLCGYGHELVAWRVTQSSLGSLKTRRSENEA</sequence>
<accession>A0A8X6S4B2</accession>
<reference evidence="1" key="1">
    <citation type="submission" date="2020-08" db="EMBL/GenBank/DDBJ databases">
        <title>Multicomponent nature underlies the extraordinary mechanical properties of spider dragline silk.</title>
        <authorList>
            <person name="Kono N."/>
            <person name="Nakamura H."/>
            <person name="Mori M."/>
            <person name="Yoshida Y."/>
            <person name="Ohtoshi R."/>
            <person name="Malay A.D."/>
            <person name="Moran D.A.P."/>
            <person name="Tomita M."/>
            <person name="Numata K."/>
            <person name="Arakawa K."/>
        </authorList>
    </citation>
    <scope>NUCLEOTIDE SEQUENCE</scope>
</reference>
<evidence type="ECO:0000313" key="1">
    <source>
        <dbReference type="EMBL" id="GFY04345.1"/>
    </source>
</evidence>
<proteinExistence type="predicted"/>
<dbReference type="Proteomes" id="UP000887159">
    <property type="component" value="Unassembled WGS sequence"/>
</dbReference>
<dbReference type="AlphaFoldDB" id="A0A8X6S4B2"/>
<protein>
    <submittedName>
        <fullName evidence="1">Uncharacterized protein</fullName>
    </submittedName>
</protein>
<keyword evidence="2" id="KW-1185">Reference proteome</keyword>
<evidence type="ECO:0000313" key="2">
    <source>
        <dbReference type="Proteomes" id="UP000887159"/>
    </source>
</evidence>